<proteinExistence type="inferred from homology"/>
<dbReference type="PANTHER" id="PTHR46383:SF1">
    <property type="entry name" value="ASPARTATE AMINOTRANSFERASE"/>
    <property type="match status" value="1"/>
</dbReference>
<comment type="caution">
    <text evidence="8">The sequence shown here is derived from an EMBL/GenBank/DDBJ whole genome shotgun (WGS) entry which is preliminary data.</text>
</comment>
<dbReference type="InterPro" id="IPR050596">
    <property type="entry name" value="AspAT/PAT-like"/>
</dbReference>
<dbReference type="GO" id="GO:0008483">
    <property type="term" value="F:transaminase activity"/>
    <property type="evidence" value="ECO:0007669"/>
    <property type="project" value="UniProtKB-KW"/>
</dbReference>
<evidence type="ECO:0000256" key="6">
    <source>
        <dbReference type="RuleBase" id="RU000481"/>
    </source>
</evidence>
<dbReference type="CDD" id="cd00609">
    <property type="entry name" value="AAT_like"/>
    <property type="match status" value="1"/>
</dbReference>
<dbReference type="Proteomes" id="UP000216446">
    <property type="component" value="Unassembled WGS sequence"/>
</dbReference>
<evidence type="ECO:0000256" key="2">
    <source>
        <dbReference type="ARBA" id="ARBA00007441"/>
    </source>
</evidence>
<evidence type="ECO:0000313" key="9">
    <source>
        <dbReference type="Proteomes" id="UP000216446"/>
    </source>
</evidence>
<dbReference type="InterPro" id="IPR015424">
    <property type="entry name" value="PyrdxlP-dep_Trfase"/>
</dbReference>
<keyword evidence="5" id="KW-0663">Pyridoxal phosphate</keyword>
<organism evidence="8 9">
    <name type="scientific">Rubricoccus marinus</name>
    <dbReference type="NCBI Taxonomy" id="716817"/>
    <lineage>
        <taxon>Bacteria</taxon>
        <taxon>Pseudomonadati</taxon>
        <taxon>Rhodothermota</taxon>
        <taxon>Rhodothermia</taxon>
        <taxon>Rhodothermales</taxon>
        <taxon>Rubricoccaceae</taxon>
        <taxon>Rubricoccus</taxon>
    </lineage>
</organism>
<dbReference type="EMBL" id="MQWB01000001">
    <property type="protein sequence ID" value="OZC02870.1"/>
    <property type="molecule type" value="Genomic_DNA"/>
</dbReference>
<keyword evidence="4 6" id="KW-0808">Transferase</keyword>
<evidence type="ECO:0000256" key="3">
    <source>
        <dbReference type="ARBA" id="ARBA00022576"/>
    </source>
</evidence>
<dbReference type="InParanoid" id="A0A259TYU9"/>
<evidence type="ECO:0000256" key="5">
    <source>
        <dbReference type="ARBA" id="ARBA00022898"/>
    </source>
</evidence>
<comment type="similarity">
    <text evidence="2 6">Belongs to the class-I pyridoxal-phosphate-dependent aminotransferase family.</text>
</comment>
<evidence type="ECO:0000259" key="7">
    <source>
        <dbReference type="Pfam" id="PF00155"/>
    </source>
</evidence>
<gene>
    <name evidence="8" type="ORF">BSZ36_07735</name>
</gene>
<dbReference type="InterPro" id="IPR015422">
    <property type="entry name" value="PyrdxlP-dep_Trfase_small"/>
</dbReference>
<accession>A0A259TYU9</accession>
<dbReference type="Pfam" id="PF00155">
    <property type="entry name" value="Aminotran_1_2"/>
    <property type="match status" value="1"/>
</dbReference>
<dbReference type="PROSITE" id="PS00105">
    <property type="entry name" value="AA_TRANSFER_CLASS_1"/>
    <property type="match status" value="1"/>
</dbReference>
<feature type="domain" description="Aminotransferase class I/classII large" evidence="7">
    <location>
        <begin position="41"/>
        <end position="390"/>
    </location>
</feature>
<dbReference type="EC" id="2.6.1.-" evidence="6"/>
<dbReference type="InterPro" id="IPR004838">
    <property type="entry name" value="NHTrfase_class1_PyrdxlP-BS"/>
</dbReference>
<evidence type="ECO:0000256" key="4">
    <source>
        <dbReference type="ARBA" id="ARBA00022679"/>
    </source>
</evidence>
<dbReference type="Gene3D" id="3.40.640.10">
    <property type="entry name" value="Type I PLP-dependent aspartate aminotransferase-like (Major domain)"/>
    <property type="match status" value="1"/>
</dbReference>
<dbReference type="AlphaFoldDB" id="A0A259TYU9"/>
<evidence type="ECO:0000313" key="8">
    <source>
        <dbReference type="EMBL" id="OZC02870.1"/>
    </source>
</evidence>
<evidence type="ECO:0000256" key="1">
    <source>
        <dbReference type="ARBA" id="ARBA00001933"/>
    </source>
</evidence>
<dbReference type="SUPFAM" id="SSF53383">
    <property type="entry name" value="PLP-dependent transferases"/>
    <property type="match status" value="1"/>
</dbReference>
<dbReference type="InterPro" id="IPR004839">
    <property type="entry name" value="Aminotransferase_I/II_large"/>
</dbReference>
<dbReference type="PANTHER" id="PTHR46383">
    <property type="entry name" value="ASPARTATE AMINOTRANSFERASE"/>
    <property type="match status" value="1"/>
</dbReference>
<reference evidence="8 9" key="1">
    <citation type="submission" date="2016-11" db="EMBL/GenBank/DDBJ databases">
        <title>Study of marine rhodopsin-containing bacteria.</title>
        <authorList>
            <person name="Yoshizawa S."/>
            <person name="Kumagai Y."/>
            <person name="Kogure K."/>
        </authorList>
    </citation>
    <scope>NUCLEOTIDE SEQUENCE [LARGE SCALE GENOMIC DNA]</scope>
    <source>
        <strain evidence="8 9">SG-29</strain>
    </source>
</reference>
<dbReference type="GO" id="GO:0006520">
    <property type="term" value="P:amino acid metabolic process"/>
    <property type="evidence" value="ECO:0007669"/>
    <property type="project" value="InterPro"/>
</dbReference>
<keyword evidence="3 6" id="KW-0032">Aminotransferase</keyword>
<sequence length="406" mass="42879">MTEIATSHVTETLNRHVETVQPSATLAVSARAKSLSSQGHDIVSLSAGEPDFGTPQPIVDAAHQALRDGFTHYTPNAGIPALREAVAAKLQRDGIDVQAQNVLCSNGAKQSVAQAVLAVCGPGDEVLIPAPYWVSYPEMARLAGATPVPVATRVADGYTMTPEALRAAITDQSRVLLFNSPSNPTGAVYSPELVRELADVIREHPNLLVVSDEIYAQVVFDAQHLSMASLPGMLERTMTINGFSKAYAMTGWRLGYAAGPLWWADAMATIQSQITSGPSSISQKAGVAALEMDSAPLDKMVGAFRQRRDAFLARLDAIDGVQCPKPEGAFYLFPDVSAYYGTTTASGATISGSADLCLYLLEEHGVALVPGVAFGDDNGVRISYAAGMDDLMKAADRIEGGLGALR</sequence>
<dbReference type="InterPro" id="IPR015421">
    <property type="entry name" value="PyrdxlP-dep_Trfase_major"/>
</dbReference>
<dbReference type="GO" id="GO:0030170">
    <property type="term" value="F:pyridoxal phosphate binding"/>
    <property type="evidence" value="ECO:0007669"/>
    <property type="project" value="InterPro"/>
</dbReference>
<protein>
    <recommendedName>
        <fullName evidence="6">Aminotransferase</fullName>
        <ecNumber evidence="6">2.6.1.-</ecNumber>
    </recommendedName>
</protein>
<dbReference type="FunFam" id="3.40.640.10:FF:000033">
    <property type="entry name" value="Aspartate aminotransferase"/>
    <property type="match status" value="1"/>
</dbReference>
<comment type="cofactor">
    <cofactor evidence="1 6">
        <name>pyridoxal 5'-phosphate</name>
        <dbReference type="ChEBI" id="CHEBI:597326"/>
    </cofactor>
</comment>
<dbReference type="Gene3D" id="3.90.1150.10">
    <property type="entry name" value="Aspartate Aminotransferase, domain 1"/>
    <property type="match status" value="1"/>
</dbReference>
<keyword evidence="9" id="KW-1185">Reference proteome</keyword>
<dbReference type="RefSeq" id="WP_179271081.1">
    <property type="nucleotide sequence ID" value="NZ_MQWB01000001.1"/>
</dbReference>
<name>A0A259TYU9_9BACT</name>